<dbReference type="AlphaFoldDB" id="A0A3P3Z6Y4"/>
<sequence>MWERCMLMCVCVCVCVCVHTRSLIALPVGQHPDLPQQRNNRHATVHHLTFLFVSSSPSVGTASATSCERVLARFSLHPSSRQKEVGWQEGRWAGGRGGGGSRTVLLPLRFCRRYSCCALALLSSSPRSVSLPRSTCAPHRNAQYPSMEQNKLQPVVSAVQAEALSKPEDHPRRASPVWRVYRLRDACAALQLSLMAYECRHCSAHSMTVATYVDACASDLVKGVRTLEGDALSSLPTCDSSDAITTVTARWFYIGSETDGDVRVYLMLPTYADYFFDYTMHWARIAHAEMARQYVGHGLIAKLQTVGGGWASLHRADKSLMCALQLYAVAQAVFDEDVMRKSRLFIGWAYLWNCNPAKALEVFHGELEAARRHGNTAHERRCLHAIQNAEHNPFLAPGGAHTGHYRLVEAWWDVLK</sequence>
<proteinExistence type="predicted"/>
<evidence type="ECO:0000313" key="3">
    <source>
        <dbReference type="Proteomes" id="UP000319462"/>
    </source>
</evidence>
<accession>A0A3P3Z6Y4</accession>
<feature type="chain" id="PRO_5017996265" evidence="1">
    <location>
        <begin position="26"/>
        <end position="416"/>
    </location>
</feature>
<name>A0A3P3Z6Y4_LEIBR</name>
<dbReference type="EMBL" id="LS997622">
    <property type="protein sequence ID" value="SYZ65999.1"/>
    <property type="molecule type" value="Genomic_DNA"/>
</dbReference>
<gene>
    <name evidence="2" type="ORF">LBRM2904_23.0190</name>
</gene>
<evidence type="ECO:0000256" key="1">
    <source>
        <dbReference type="SAM" id="SignalP"/>
    </source>
</evidence>
<reference evidence="2 3" key="1">
    <citation type="submission" date="2018-09" db="EMBL/GenBank/DDBJ databases">
        <authorList>
            <person name="Peiro R."/>
            <person name="Begona"/>
            <person name="Cbmso G."/>
            <person name="Lopez M."/>
            <person name="Gonzalez S."/>
        </authorList>
    </citation>
    <scope>NUCLEOTIDE SEQUENCE [LARGE SCALE GENOMIC DNA]</scope>
</reference>
<feature type="signal peptide" evidence="1">
    <location>
        <begin position="1"/>
        <end position="25"/>
    </location>
</feature>
<evidence type="ECO:0000313" key="2">
    <source>
        <dbReference type="EMBL" id="SYZ65999.1"/>
    </source>
</evidence>
<protein>
    <submittedName>
        <fullName evidence="2">Hypothetical_protein</fullName>
    </submittedName>
</protein>
<dbReference type="Proteomes" id="UP000319462">
    <property type="component" value="Chromosome 23"/>
</dbReference>
<keyword evidence="1" id="KW-0732">Signal</keyword>
<organism evidence="2 3">
    <name type="scientific">Leishmania braziliensis MHOM/BR/75/M2904</name>
    <dbReference type="NCBI Taxonomy" id="420245"/>
    <lineage>
        <taxon>Eukaryota</taxon>
        <taxon>Discoba</taxon>
        <taxon>Euglenozoa</taxon>
        <taxon>Kinetoplastea</taxon>
        <taxon>Metakinetoplastina</taxon>
        <taxon>Trypanosomatida</taxon>
        <taxon>Trypanosomatidae</taxon>
        <taxon>Leishmaniinae</taxon>
        <taxon>Leishmania</taxon>
        <taxon>Leishmania braziliensis species complex</taxon>
    </lineage>
</organism>